<protein>
    <submittedName>
        <fullName evidence="1">Macaca fascicularis brain cDNA clone: QflA-20255, similar to human acyl-CoA synthetase long-chain family member 1 (ACSL1), mRNA, RefSeq: NM_001995.2</fullName>
    </submittedName>
</protein>
<reference evidence="1" key="1">
    <citation type="journal article" date="2007" name="PLoS Biol.">
        <title>Rate of evolution in brain-expressed genes in humans and other primates.</title>
        <authorList>
            <person name="Wang H.-Y."/>
            <person name="Chien H.-C."/>
            <person name="Osada N."/>
            <person name="Hashimoto K."/>
            <person name="Sugano S."/>
            <person name="Gojobori T."/>
            <person name="Chou C.-K."/>
            <person name="Tsai S.-F."/>
            <person name="Wu C.-I."/>
            <person name="Shen C.-K.J."/>
        </authorList>
    </citation>
    <scope>NUCLEOTIDE SEQUENCE</scope>
</reference>
<evidence type="ECO:0000313" key="1">
    <source>
        <dbReference type="EMBL" id="BAE89991.1"/>
    </source>
</evidence>
<name>I7GII8_MACFA</name>
<sequence>MSLKNCKGETINVLSYLRLPQLKRWALNLLSPCFSIQGVRTLLSLRCLLLAANSAAVCCSKEYSALEGSVPFKNKNNCPGWRISQADQRFFKIPATAPSHRHSQNPSDS</sequence>
<dbReference type="EMBL" id="AB172929">
    <property type="protein sequence ID" value="BAE89991.1"/>
    <property type="molecule type" value="mRNA"/>
</dbReference>
<dbReference type="AlphaFoldDB" id="I7GII8"/>
<accession>I7GII8</accession>
<proteinExistence type="evidence at transcript level"/>
<organism evidence="1">
    <name type="scientific">Macaca fascicularis</name>
    <name type="common">Crab-eating macaque</name>
    <name type="synonym">Cynomolgus monkey</name>
    <dbReference type="NCBI Taxonomy" id="9541"/>
    <lineage>
        <taxon>Eukaryota</taxon>
        <taxon>Metazoa</taxon>
        <taxon>Chordata</taxon>
        <taxon>Craniata</taxon>
        <taxon>Vertebrata</taxon>
        <taxon>Euteleostomi</taxon>
        <taxon>Mammalia</taxon>
        <taxon>Eutheria</taxon>
        <taxon>Euarchontoglires</taxon>
        <taxon>Primates</taxon>
        <taxon>Haplorrhini</taxon>
        <taxon>Catarrhini</taxon>
        <taxon>Cercopithecidae</taxon>
        <taxon>Cercopithecinae</taxon>
        <taxon>Macaca</taxon>
    </lineage>
</organism>